<organism evidence="1 2">
    <name type="scientific">Clavelina lepadiformis</name>
    <name type="common">Light-bulb sea squirt</name>
    <name type="synonym">Ascidia lepadiformis</name>
    <dbReference type="NCBI Taxonomy" id="159417"/>
    <lineage>
        <taxon>Eukaryota</taxon>
        <taxon>Metazoa</taxon>
        <taxon>Chordata</taxon>
        <taxon>Tunicata</taxon>
        <taxon>Ascidiacea</taxon>
        <taxon>Aplousobranchia</taxon>
        <taxon>Clavelinidae</taxon>
        <taxon>Clavelina</taxon>
    </lineage>
</organism>
<dbReference type="EMBL" id="CAWYQH010000118">
    <property type="protein sequence ID" value="CAK8690348.1"/>
    <property type="molecule type" value="Genomic_DNA"/>
</dbReference>
<reference evidence="1 2" key="1">
    <citation type="submission" date="2024-02" db="EMBL/GenBank/DDBJ databases">
        <authorList>
            <person name="Daric V."/>
            <person name="Darras S."/>
        </authorList>
    </citation>
    <scope>NUCLEOTIDE SEQUENCE [LARGE SCALE GENOMIC DNA]</scope>
</reference>
<evidence type="ECO:0000313" key="2">
    <source>
        <dbReference type="Proteomes" id="UP001642483"/>
    </source>
</evidence>
<protein>
    <submittedName>
        <fullName evidence="1">Uncharacterized protein</fullName>
    </submittedName>
</protein>
<gene>
    <name evidence="1" type="ORF">CVLEPA_LOCUS22976</name>
</gene>
<comment type="caution">
    <text evidence="1">The sequence shown here is derived from an EMBL/GenBank/DDBJ whole genome shotgun (WGS) entry which is preliminary data.</text>
</comment>
<evidence type="ECO:0000313" key="1">
    <source>
        <dbReference type="EMBL" id="CAK8690348.1"/>
    </source>
</evidence>
<keyword evidence="2" id="KW-1185">Reference proteome</keyword>
<proteinExistence type="predicted"/>
<dbReference type="Proteomes" id="UP001642483">
    <property type="component" value="Unassembled WGS sequence"/>
</dbReference>
<name>A0ABP0GHB7_CLALP</name>
<accession>A0ABP0GHB7</accession>
<sequence length="205" mass="22990">MDPLTARRFAAVDCSGQRFAFRVVPPRYQFPYLPLSSVPSSTVKLAKVSTEDDFKTKATGMLNETRAKKDERPMDPLTARRFAAVDCSGQRFAFRVVPPRYQFPYLPLSSVPSSTVKLAKVSTEDDFKTKATGMLNETRAKKDERPMDPLTARRFAAVDCSGQRFAFRVVPPRYQFPYLPLSSVPSSTVKLAKVSTEDDFKTKAS</sequence>